<keyword evidence="4" id="KW-1185">Reference proteome</keyword>
<feature type="signal peptide" evidence="2">
    <location>
        <begin position="1"/>
        <end position="22"/>
    </location>
</feature>
<comment type="caution">
    <text evidence="3">The sequence shown here is derived from an EMBL/GenBank/DDBJ whole genome shotgun (WGS) entry which is preliminary data.</text>
</comment>
<name>A0ABW9B3X1_9BURK</name>
<feature type="region of interest" description="Disordered" evidence="1">
    <location>
        <begin position="75"/>
        <end position="95"/>
    </location>
</feature>
<gene>
    <name evidence="3" type="ORF">PQR57_39050</name>
</gene>
<dbReference type="InterPro" id="IPR025421">
    <property type="entry name" value="DUF4148"/>
</dbReference>
<feature type="compositionally biased region" description="Polar residues" evidence="1">
    <location>
        <begin position="85"/>
        <end position="95"/>
    </location>
</feature>
<keyword evidence="2" id="KW-0732">Signal</keyword>
<evidence type="ECO:0000256" key="2">
    <source>
        <dbReference type="SAM" id="SignalP"/>
    </source>
</evidence>
<evidence type="ECO:0000313" key="3">
    <source>
        <dbReference type="EMBL" id="MFM0006950.1"/>
    </source>
</evidence>
<accession>A0ABW9B3X1</accession>
<evidence type="ECO:0000256" key="1">
    <source>
        <dbReference type="SAM" id="MobiDB-lite"/>
    </source>
</evidence>
<dbReference type="Pfam" id="PF13663">
    <property type="entry name" value="DUF4148"/>
    <property type="match status" value="1"/>
</dbReference>
<dbReference type="RefSeq" id="WP_408181411.1">
    <property type="nucleotide sequence ID" value="NZ_JAQQEZ010000049.1"/>
</dbReference>
<dbReference type="Proteomes" id="UP001629230">
    <property type="component" value="Unassembled WGS sequence"/>
</dbReference>
<organism evidence="3 4">
    <name type="scientific">Paraburkholderia dipogonis</name>
    <dbReference type="NCBI Taxonomy" id="1211383"/>
    <lineage>
        <taxon>Bacteria</taxon>
        <taxon>Pseudomonadati</taxon>
        <taxon>Pseudomonadota</taxon>
        <taxon>Betaproteobacteria</taxon>
        <taxon>Burkholderiales</taxon>
        <taxon>Burkholderiaceae</taxon>
        <taxon>Paraburkholderia</taxon>
    </lineage>
</organism>
<protein>
    <submittedName>
        <fullName evidence="3">DUF4148 domain-containing protein</fullName>
    </submittedName>
</protein>
<reference evidence="3 4" key="1">
    <citation type="journal article" date="2024" name="Chem. Sci.">
        <title>Discovery of megapolipeptins by genome mining of a Burkholderiales bacteria collection.</title>
        <authorList>
            <person name="Paulo B.S."/>
            <person name="Recchia M.J.J."/>
            <person name="Lee S."/>
            <person name="Fergusson C.H."/>
            <person name="Romanowski S.B."/>
            <person name="Hernandez A."/>
            <person name="Krull N."/>
            <person name="Liu D.Y."/>
            <person name="Cavanagh H."/>
            <person name="Bos A."/>
            <person name="Gray C.A."/>
            <person name="Murphy B.T."/>
            <person name="Linington R.G."/>
            <person name="Eustaquio A.S."/>
        </authorList>
    </citation>
    <scope>NUCLEOTIDE SEQUENCE [LARGE SCALE GENOMIC DNA]</scope>
    <source>
        <strain evidence="3 4">RL17-350-BIC-A</strain>
    </source>
</reference>
<evidence type="ECO:0000313" key="4">
    <source>
        <dbReference type="Proteomes" id="UP001629230"/>
    </source>
</evidence>
<dbReference type="EMBL" id="JAQQEZ010000049">
    <property type="protein sequence ID" value="MFM0006950.1"/>
    <property type="molecule type" value="Genomic_DNA"/>
</dbReference>
<sequence length="95" mass="9856">MKLLTAVAVTALSLVFGANAFAQTSPSGPTRADVMAQLQQAQAEGLVPTSKNDYPPSATEVARNREIYAIRHGTDDAAAARTAQMPATQGEPASN</sequence>
<proteinExistence type="predicted"/>
<feature type="chain" id="PRO_5047385615" evidence="2">
    <location>
        <begin position="23"/>
        <end position="95"/>
    </location>
</feature>